<protein>
    <submittedName>
        <fullName evidence="2">Uncharacterized protein</fullName>
    </submittedName>
</protein>
<feature type="region of interest" description="Disordered" evidence="1">
    <location>
        <begin position="1"/>
        <end position="54"/>
    </location>
</feature>
<organism evidence="2 3">
    <name type="scientific">Marchantia polymorpha</name>
    <name type="common">Common liverwort</name>
    <name type="synonym">Marchantia aquatica</name>
    <dbReference type="NCBI Taxonomy" id="3197"/>
    <lineage>
        <taxon>Eukaryota</taxon>
        <taxon>Viridiplantae</taxon>
        <taxon>Streptophyta</taxon>
        <taxon>Embryophyta</taxon>
        <taxon>Marchantiophyta</taxon>
        <taxon>Marchantiopsida</taxon>
        <taxon>Marchantiidae</taxon>
        <taxon>Marchantiales</taxon>
        <taxon>Marchantiaceae</taxon>
        <taxon>Marchantia</taxon>
    </lineage>
</organism>
<dbReference type="Proteomes" id="UP000244005">
    <property type="component" value="Unassembled WGS sequence"/>
</dbReference>
<name>A0A2R6W6W2_MARPO</name>
<evidence type="ECO:0000313" key="2">
    <source>
        <dbReference type="EMBL" id="PTQ29596.1"/>
    </source>
</evidence>
<evidence type="ECO:0000313" key="3">
    <source>
        <dbReference type="Proteomes" id="UP000244005"/>
    </source>
</evidence>
<evidence type="ECO:0000256" key="1">
    <source>
        <dbReference type="SAM" id="MobiDB-lite"/>
    </source>
</evidence>
<dbReference type="AlphaFoldDB" id="A0A2R6W6W2"/>
<gene>
    <name evidence="2" type="ORF">MARPO_0138s0032</name>
</gene>
<dbReference type="EMBL" id="KZ772810">
    <property type="protein sequence ID" value="PTQ29596.1"/>
    <property type="molecule type" value="Genomic_DNA"/>
</dbReference>
<dbReference type="Gramene" id="Mp4g12950.1">
    <property type="protein sequence ID" value="Mp4g12950.1.cds1"/>
    <property type="gene ID" value="Mp4g12950"/>
</dbReference>
<proteinExistence type="predicted"/>
<keyword evidence="3" id="KW-1185">Reference proteome</keyword>
<reference evidence="3" key="1">
    <citation type="journal article" date="2017" name="Cell">
        <title>Insights into land plant evolution garnered from the Marchantia polymorpha genome.</title>
        <authorList>
            <person name="Bowman J.L."/>
            <person name="Kohchi T."/>
            <person name="Yamato K.T."/>
            <person name="Jenkins J."/>
            <person name="Shu S."/>
            <person name="Ishizaki K."/>
            <person name="Yamaoka S."/>
            <person name="Nishihama R."/>
            <person name="Nakamura Y."/>
            <person name="Berger F."/>
            <person name="Adam C."/>
            <person name="Aki S.S."/>
            <person name="Althoff F."/>
            <person name="Araki T."/>
            <person name="Arteaga-Vazquez M.A."/>
            <person name="Balasubrmanian S."/>
            <person name="Barry K."/>
            <person name="Bauer D."/>
            <person name="Boehm C.R."/>
            <person name="Briginshaw L."/>
            <person name="Caballero-Perez J."/>
            <person name="Catarino B."/>
            <person name="Chen F."/>
            <person name="Chiyoda S."/>
            <person name="Chovatia M."/>
            <person name="Davies K.M."/>
            <person name="Delmans M."/>
            <person name="Demura T."/>
            <person name="Dierschke T."/>
            <person name="Dolan L."/>
            <person name="Dorantes-Acosta A.E."/>
            <person name="Eklund D.M."/>
            <person name="Florent S.N."/>
            <person name="Flores-Sandoval E."/>
            <person name="Fujiyama A."/>
            <person name="Fukuzawa H."/>
            <person name="Galik B."/>
            <person name="Grimanelli D."/>
            <person name="Grimwood J."/>
            <person name="Grossniklaus U."/>
            <person name="Hamada T."/>
            <person name="Haseloff J."/>
            <person name="Hetherington A.J."/>
            <person name="Higo A."/>
            <person name="Hirakawa Y."/>
            <person name="Hundley H.N."/>
            <person name="Ikeda Y."/>
            <person name="Inoue K."/>
            <person name="Inoue S.I."/>
            <person name="Ishida S."/>
            <person name="Jia Q."/>
            <person name="Kakita M."/>
            <person name="Kanazawa T."/>
            <person name="Kawai Y."/>
            <person name="Kawashima T."/>
            <person name="Kennedy M."/>
            <person name="Kinose K."/>
            <person name="Kinoshita T."/>
            <person name="Kohara Y."/>
            <person name="Koide E."/>
            <person name="Komatsu K."/>
            <person name="Kopischke S."/>
            <person name="Kubo M."/>
            <person name="Kyozuka J."/>
            <person name="Lagercrantz U."/>
            <person name="Lin S.S."/>
            <person name="Lindquist E."/>
            <person name="Lipzen A.M."/>
            <person name="Lu C.W."/>
            <person name="De Luna E."/>
            <person name="Martienssen R.A."/>
            <person name="Minamino N."/>
            <person name="Mizutani M."/>
            <person name="Mizutani M."/>
            <person name="Mochizuki N."/>
            <person name="Monte I."/>
            <person name="Mosher R."/>
            <person name="Nagasaki H."/>
            <person name="Nakagami H."/>
            <person name="Naramoto S."/>
            <person name="Nishitani K."/>
            <person name="Ohtani M."/>
            <person name="Okamoto T."/>
            <person name="Okumura M."/>
            <person name="Phillips J."/>
            <person name="Pollak B."/>
            <person name="Reinders A."/>
            <person name="Rovekamp M."/>
            <person name="Sano R."/>
            <person name="Sawa S."/>
            <person name="Schmid M.W."/>
            <person name="Shirakawa M."/>
            <person name="Solano R."/>
            <person name="Spunde A."/>
            <person name="Suetsugu N."/>
            <person name="Sugano S."/>
            <person name="Sugiyama A."/>
            <person name="Sun R."/>
            <person name="Suzuki Y."/>
            <person name="Takenaka M."/>
            <person name="Takezawa D."/>
            <person name="Tomogane H."/>
            <person name="Tsuzuki M."/>
            <person name="Ueda T."/>
            <person name="Umeda M."/>
            <person name="Ward J.M."/>
            <person name="Watanabe Y."/>
            <person name="Yazaki K."/>
            <person name="Yokoyama R."/>
            <person name="Yoshitake Y."/>
            <person name="Yotsui I."/>
            <person name="Zachgo S."/>
            <person name="Schmutz J."/>
        </authorList>
    </citation>
    <scope>NUCLEOTIDE SEQUENCE [LARGE SCALE GENOMIC DNA]</scope>
    <source>
        <strain evidence="3">Tak-1</strain>
    </source>
</reference>
<accession>A0A2R6W6W2</accession>
<sequence length="166" mass="18189">MPKVHGQAESPRPQPRGLSTRSTDPRPSHLAPESECTPARRQVEVPGAGCSSRHRRRLHSHSLCPGGLVWSGLVSDSTHSSIVIGRGTGGAFVPRPSELPQPTKPKPRVGTAVRGSQTLSFKGDWDWNGMGWDGMGLDWIRWGKSQHKQACVIHSSVEHSFDRVMF</sequence>